<comment type="caution">
    <text evidence="1">The sequence shown here is derived from an EMBL/GenBank/DDBJ whole genome shotgun (WGS) entry which is preliminary data.</text>
</comment>
<evidence type="ECO:0000313" key="1">
    <source>
        <dbReference type="EMBL" id="MCI21602.1"/>
    </source>
</evidence>
<keyword evidence="1" id="KW-0808">Transferase</keyword>
<proteinExistence type="predicted"/>
<organism evidence="1 2">
    <name type="scientific">Trifolium medium</name>
    <dbReference type="NCBI Taxonomy" id="97028"/>
    <lineage>
        <taxon>Eukaryota</taxon>
        <taxon>Viridiplantae</taxon>
        <taxon>Streptophyta</taxon>
        <taxon>Embryophyta</taxon>
        <taxon>Tracheophyta</taxon>
        <taxon>Spermatophyta</taxon>
        <taxon>Magnoliopsida</taxon>
        <taxon>eudicotyledons</taxon>
        <taxon>Gunneridae</taxon>
        <taxon>Pentapetalae</taxon>
        <taxon>rosids</taxon>
        <taxon>fabids</taxon>
        <taxon>Fabales</taxon>
        <taxon>Fabaceae</taxon>
        <taxon>Papilionoideae</taxon>
        <taxon>50 kb inversion clade</taxon>
        <taxon>NPAAA clade</taxon>
        <taxon>Hologalegina</taxon>
        <taxon>IRL clade</taxon>
        <taxon>Trifolieae</taxon>
        <taxon>Trifolium</taxon>
    </lineage>
</organism>
<dbReference type="AlphaFoldDB" id="A0A392QCJ8"/>
<dbReference type="EMBL" id="LXQA010125793">
    <property type="protein sequence ID" value="MCI21602.1"/>
    <property type="molecule type" value="Genomic_DNA"/>
</dbReference>
<sequence>MEEQHLVEQRKGFMWAKYFNFTLLKSMDEDLAEAADDGDDPRERWLWPMTGEVHWQGIYEREREERSQRQYSVSFFINRIRILNLLSQKSLRQRAKEMSLTSAVHAVHLFHDLF</sequence>
<name>A0A392QCJ8_9FABA</name>
<evidence type="ECO:0000313" key="2">
    <source>
        <dbReference type="Proteomes" id="UP000265520"/>
    </source>
</evidence>
<feature type="non-terminal residue" evidence="1">
    <location>
        <position position="114"/>
    </location>
</feature>
<dbReference type="PANTHER" id="PTHR46635:SF2">
    <property type="entry name" value="GLYCOSYL TRANSFERASE FAMILY 1 DOMAIN-CONTAINING PROTEIN"/>
    <property type="match status" value="1"/>
</dbReference>
<dbReference type="GO" id="GO:0016740">
    <property type="term" value="F:transferase activity"/>
    <property type="evidence" value="ECO:0007669"/>
    <property type="project" value="UniProtKB-KW"/>
</dbReference>
<keyword evidence="2" id="KW-1185">Reference proteome</keyword>
<dbReference type="PANTHER" id="PTHR46635">
    <property type="entry name" value="GLYCOSYL TRANSFERASE FAMILY 1 PROTEIN"/>
    <property type="match status" value="1"/>
</dbReference>
<accession>A0A392QCJ8</accession>
<reference evidence="1 2" key="1">
    <citation type="journal article" date="2018" name="Front. Plant Sci.">
        <title>Red Clover (Trifolium pratense) and Zigzag Clover (T. medium) - A Picture of Genomic Similarities and Differences.</title>
        <authorList>
            <person name="Dluhosova J."/>
            <person name="Istvanek J."/>
            <person name="Nedelnik J."/>
            <person name="Repkova J."/>
        </authorList>
    </citation>
    <scope>NUCLEOTIDE SEQUENCE [LARGE SCALE GENOMIC DNA]</scope>
    <source>
        <strain evidence="2">cv. 10/8</strain>
        <tissue evidence="1">Leaf</tissue>
    </source>
</reference>
<dbReference type="Proteomes" id="UP000265520">
    <property type="component" value="Unassembled WGS sequence"/>
</dbReference>
<protein>
    <submittedName>
        <fullName evidence="1">UDP-glycosyltransferase family protein</fullName>
    </submittedName>
</protein>